<keyword evidence="6" id="KW-0812">Transmembrane</keyword>
<dbReference type="Proteomes" id="UP000230843">
    <property type="component" value="Unassembled WGS sequence"/>
</dbReference>
<reference evidence="9" key="1">
    <citation type="submission" date="2017-09" db="EMBL/GenBank/DDBJ databases">
        <title>Depth-based differentiation of microbial function through sediment-hosted aquifers and enrichment of novel symbionts in the deep terrestrial subsurface.</title>
        <authorList>
            <person name="Probst A.J."/>
            <person name="Ladd B."/>
            <person name="Jarett J.K."/>
            <person name="Geller-Mcgrath D.E."/>
            <person name="Sieber C.M.K."/>
            <person name="Emerson J.B."/>
            <person name="Anantharaman K."/>
            <person name="Thomas B.C."/>
            <person name="Malmstrom R."/>
            <person name="Stieglmeier M."/>
            <person name="Klingl A."/>
            <person name="Woyke T."/>
            <person name="Ryan C.M."/>
            <person name="Banfield J.F."/>
        </authorList>
    </citation>
    <scope>NUCLEOTIDE SEQUENCE [LARGE SCALE GENOMIC DNA]</scope>
</reference>
<dbReference type="Gene3D" id="2.40.10.350">
    <property type="entry name" value="Rod shape-determining protein MreC, domain 2"/>
    <property type="match status" value="1"/>
</dbReference>
<dbReference type="Gene3D" id="2.40.10.340">
    <property type="entry name" value="Rod shape-determining protein MreC, domain 1"/>
    <property type="match status" value="1"/>
</dbReference>
<dbReference type="GO" id="GO:0005886">
    <property type="term" value="C:plasma membrane"/>
    <property type="evidence" value="ECO:0007669"/>
    <property type="project" value="TreeGrafter"/>
</dbReference>
<organism evidence="8 9">
    <name type="scientific">Candidatus Magasanikbacteria bacterium CG_4_9_14_3_um_filter_32_9</name>
    <dbReference type="NCBI Taxonomy" id="1974644"/>
    <lineage>
        <taxon>Bacteria</taxon>
        <taxon>Candidatus Magasanikiibacteriota</taxon>
    </lineage>
</organism>
<name>A0A2M7Z6Q9_9BACT</name>
<dbReference type="PANTHER" id="PTHR34138:SF1">
    <property type="entry name" value="CELL SHAPE-DETERMINING PROTEIN MREC"/>
    <property type="match status" value="1"/>
</dbReference>
<dbReference type="InterPro" id="IPR042175">
    <property type="entry name" value="Cell/Rod_MreC_2"/>
</dbReference>
<dbReference type="EMBL" id="PFVJ01000051">
    <property type="protein sequence ID" value="PJA89775.1"/>
    <property type="molecule type" value="Genomic_DNA"/>
</dbReference>
<accession>A0A2M7Z6Q9</accession>
<evidence type="ECO:0000313" key="8">
    <source>
        <dbReference type="EMBL" id="PJA89775.1"/>
    </source>
</evidence>
<dbReference type="PIRSF" id="PIRSF038471">
    <property type="entry name" value="MreC"/>
    <property type="match status" value="1"/>
</dbReference>
<protein>
    <recommendedName>
        <fullName evidence="2">Cell shape-determining protein MreC</fullName>
    </recommendedName>
    <alternativeName>
        <fullName evidence="4">Cell shape protein MreC</fullName>
    </alternativeName>
</protein>
<proteinExistence type="inferred from homology"/>
<evidence type="ECO:0000256" key="3">
    <source>
        <dbReference type="ARBA" id="ARBA00022960"/>
    </source>
</evidence>
<feature type="coiled-coil region" evidence="5">
    <location>
        <begin position="73"/>
        <end position="100"/>
    </location>
</feature>
<evidence type="ECO:0000256" key="6">
    <source>
        <dbReference type="SAM" id="Phobius"/>
    </source>
</evidence>
<comment type="similarity">
    <text evidence="1">Belongs to the MreC family.</text>
</comment>
<keyword evidence="3" id="KW-0133">Cell shape</keyword>
<gene>
    <name evidence="8" type="primary">mreC</name>
    <name evidence="8" type="ORF">CO137_02425</name>
</gene>
<dbReference type="AlphaFoldDB" id="A0A2M7Z6Q9"/>
<feature type="domain" description="Rod shape-determining protein MreC beta-barrel core" evidence="7">
    <location>
        <begin position="109"/>
        <end position="256"/>
    </location>
</feature>
<sequence>MEKTKKKTIIAVSFVILVTILLHFSGWLSPLENRIKNILNMGVGYIYKFNLNVNEQQNQTLVCPDLQTELNKLKIDKAKLAIIEEENKQLRDQLNFFENKQIKHTGAQVIGRDFEPFSSSIILNKGLKDGVQEGNPVVASGGVLVGKIIKSEDTTSVVRLINDNQSRIAGTLTNKDTSIGLVEGGYGISVHMNLIPQNETINIGDTVITSGLEAGIPRGLLIGTVESVEKEPYQPFQKAILQPLSNLNKLFLVSVITQVDED</sequence>
<evidence type="ECO:0000259" key="7">
    <source>
        <dbReference type="Pfam" id="PF04085"/>
    </source>
</evidence>
<comment type="caution">
    <text evidence="8">The sequence shown here is derived from an EMBL/GenBank/DDBJ whole genome shotgun (WGS) entry which is preliminary data.</text>
</comment>
<keyword evidence="6" id="KW-0472">Membrane</keyword>
<evidence type="ECO:0000256" key="5">
    <source>
        <dbReference type="SAM" id="Coils"/>
    </source>
</evidence>
<evidence type="ECO:0000256" key="2">
    <source>
        <dbReference type="ARBA" id="ARBA00013855"/>
    </source>
</evidence>
<feature type="transmembrane region" description="Helical" evidence="6">
    <location>
        <begin position="9"/>
        <end position="28"/>
    </location>
</feature>
<evidence type="ECO:0000256" key="1">
    <source>
        <dbReference type="ARBA" id="ARBA00009369"/>
    </source>
</evidence>
<dbReference type="GO" id="GO:0008360">
    <property type="term" value="P:regulation of cell shape"/>
    <property type="evidence" value="ECO:0007669"/>
    <property type="project" value="UniProtKB-KW"/>
</dbReference>
<dbReference type="NCBIfam" id="TIGR00219">
    <property type="entry name" value="mreC"/>
    <property type="match status" value="1"/>
</dbReference>
<dbReference type="PANTHER" id="PTHR34138">
    <property type="entry name" value="CELL SHAPE-DETERMINING PROTEIN MREC"/>
    <property type="match status" value="1"/>
</dbReference>
<dbReference type="InterPro" id="IPR042177">
    <property type="entry name" value="Cell/Rod_1"/>
</dbReference>
<keyword evidence="6" id="KW-1133">Transmembrane helix</keyword>
<keyword evidence="5" id="KW-0175">Coiled coil</keyword>
<evidence type="ECO:0000256" key="4">
    <source>
        <dbReference type="ARBA" id="ARBA00032089"/>
    </source>
</evidence>
<dbReference type="InterPro" id="IPR055342">
    <property type="entry name" value="MreC_beta-barrel_core"/>
</dbReference>
<dbReference type="InterPro" id="IPR007221">
    <property type="entry name" value="MreC"/>
</dbReference>
<evidence type="ECO:0000313" key="9">
    <source>
        <dbReference type="Proteomes" id="UP000230843"/>
    </source>
</evidence>
<dbReference type="Pfam" id="PF04085">
    <property type="entry name" value="MreC"/>
    <property type="match status" value="1"/>
</dbReference>